<accession>A0ABR4HL72</accession>
<name>A0ABR4HL72_9EURO</name>
<evidence type="ECO:0000256" key="1">
    <source>
        <dbReference type="PROSITE-ProRule" id="PRU00169"/>
    </source>
</evidence>
<feature type="modified residue" description="4-aspartylphosphate" evidence="1">
    <location>
        <position position="177"/>
    </location>
</feature>
<proteinExistence type="predicted"/>
<sequence length="282" mass="30983">MPPPTARNEDLESWTFLDAIPTPDDLLFMYGLPDPDMMRRLDGRGSVTPEPSEGQPSSTSANTSPTQHGESPADTQQNLASTSPNDEQSAADTQKTSTSNPSNGGGAACPTENNPSRPRLNILLAGDDSASRDFLQWCLELLRHTVHLAQSGIACAADYEQNLWSFSPTSYDAILIDLSLSGSDDWDTPEVIRGSELTAFNFAPDTQRFGNSPPRIPIFALFKSANRINHRRCMNAGFDGWFTEPIDLDRLKIILSGVGSDELRNQNLVNPGMWHGEGWYQR</sequence>
<feature type="region of interest" description="Disordered" evidence="2">
    <location>
        <begin position="19"/>
        <end position="121"/>
    </location>
</feature>
<gene>
    <name evidence="4" type="ORF">BDW59DRAFT_166442</name>
</gene>
<feature type="compositionally biased region" description="Polar residues" evidence="2">
    <location>
        <begin position="54"/>
        <end position="102"/>
    </location>
</feature>
<keyword evidence="1" id="KW-0597">Phosphoprotein</keyword>
<organism evidence="4 5">
    <name type="scientific">Aspergillus cavernicola</name>
    <dbReference type="NCBI Taxonomy" id="176166"/>
    <lineage>
        <taxon>Eukaryota</taxon>
        <taxon>Fungi</taxon>
        <taxon>Dikarya</taxon>
        <taxon>Ascomycota</taxon>
        <taxon>Pezizomycotina</taxon>
        <taxon>Eurotiomycetes</taxon>
        <taxon>Eurotiomycetidae</taxon>
        <taxon>Eurotiales</taxon>
        <taxon>Aspergillaceae</taxon>
        <taxon>Aspergillus</taxon>
        <taxon>Aspergillus subgen. Nidulantes</taxon>
    </lineage>
</organism>
<dbReference type="InterPro" id="IPR011006">
    <property type="entry name" value="CheY-like_superfamily"/>
</dbReference>
<reference evidence="4 5" key="1">
    <citation type="submission" date="2024-07" db="EMBL/GenBank/DDBJ databases">
        <title>Section-level genome sequencing and comparative genomics of Aspergillus sections Usti and Cavernicolus.</title>
        <authorList>
            <consortium name="Lawrence Berkeley National Laboratory"/>
            <person name="Nybo J.L."/>
            <person name="Vesth T.C."/>
            <person name="Theobald S."/>
            <person name="Frisvad J.C."/>
            <person name="Larsen T.O."/>
            <person name="Kjaerboelling I."/>
            <person name="Rothschild-Mancinelli K."/>
            <person name="Lyhne E.K."/>
            <person name="Kogle M.E."/>
            <person name="Barry K."/>
            <person name="Clum A."/>
            <person name="Na H."/>
            <person name="Ledsgaard L."/>
            <person name="Lin J."/>
            <person name="Lipzen A."/>
            <person name="Kuo A."/>
            <person name="Riley R."/>
            <person name="Mondo S."/>
            <person name="LaButti K."/>
            <person name="Haridas S."/>
            <person name="Pangalinan J."/>
            <person name="Salamov A.A."/>
            <person name="Simmons B.A."/>
            <person name="Magnuson J.K."/>
            <person name="Chen J."/>
            <person name="Drula E."/>
            <person name="Henrissat B."/>
            <person name="Wiebenga A."/>
            <person name="Lubbers R.J."/>
            <person name="Gomes A.C."/>
            <person name="Makela M.R."/>
            <person name="Stajich J."/>
            <person name="Grigoriev I.V."/>
            <person name="Mortensen U.H."/>
            <person name="De vries R.P."/>
            <person name="Baker S.E."/>
            <person name="Andersen M.R."/>
        </authorList>
    </citation>
    <scope>NUCLEOTIDE SEQUENCE [LARGE SCALE GENOMIC DNA]</scope>
    <source>
        <strain evidence="4 5">CBS 600.67</strain>
    </source>
</reference>
<dbReference type="SUPFAM" id="SSF52172">
    <property type="entry name" value="CheY-like"/>
    <property type="match status" value="1"/>
</dbReference>
<feature type="domain" description="Response regulatory" evidence="3">
    <location>
        <begin position="121"/>
        <end position="259"/>
    </location>
</feature>
<dbReference type="EMBL" id="JBFXLS010000103">
    <property type="protein sequence ID" value="KAL2816231.1"/>
    <property type="molecule type" value="Genomic_DNA"/>
</dbReference>
<evidence type="ECO:0000313" key="4">
    <source>
        <dbReference type="EMBL" id="KAL2816231.1"/>
    </source>
</evidence>
<protein>
    <recommendedName>
        <fullName evidence="3">Response regulatory domain-containing protein</fullName>
    </recommendedName>
</protein>
<dbReference type="Proteomes" id="UP001610335">
    <property type="component" value="Unassembled WGS sequence"/>
</dbReference>
<evidence type="ECO:0000259" key="3">
    <source>
        <dbReference type="PROSITE" id="PS50110"/>
    </source>
</evidence>
<comment type="caution">
    <text evidence="4">The sequence shown here is derived from an EMBL/GenBank/DDBJ whole genome shotgun (WGS) entry which is preliminary data.</text>
</comment>
<dbReference type="InterPro" id="IPR001789">
    <property type="entry name" value="Sig_transdc_resp-reg_receiver"/>
</dbReference>
<evidence type="ECO:0000256" key="2">
    <source>
        <dbReference type="SAM" id="MobiDB-lite"/>
    </source>
</evidence>
<dbReference type="PROSITE" id="PS50110">
    <property type="entry name" value="RESPONSE_REGULATORY"/>
    <property type="match status" value="1"/>
</dbReference>
<keyword evidence="5" id="KW-1185">Reference proteome</keyword>
<dbReference type="Gene3D" id="3.40.50.2300">
    <property type="match status" value="1"/>
</dbReference>
<evidence type="ECO:0000313" key="5">
    <source>
        <dbReference type="Proteomes" id="UP001610335"/>
    </source>
</evidence>